<gene>
    <name evidence="2" type="ORF">G2W53_000179</name>
</gene>
<keyword evidence="3" id="KW-1185">Reference proteome</keyword>
<evidence type="ECO:0000313" key="2">
    <source>
        <dbReference type="EMBL" id="KAF7843274.1"/>
    </source>
</evidence>
<name>A0A834XF71_9FABA</name>
<dbReference type="OrthoDB" id="823920at2759"/>
<dbReference type="AlphaFoldDB" id="A0A834XF71"/>
<evidence type="ECO:0000256" key="1">
    <source>
        <dbReference type="SAM" id="MobiDB-lite"/>
    </source>
</evidence>
<feature type="compositionally biased region" description="Basic and acidic residues" evidence="1">
    <location>
        <begin position="25"/>
        <end position="40"/>
    </location>
</feature>
<reference evidence="2" key="1">
    <citation type="submission" date="2020-09" db="EMBL/GenBank/DDBJ databases">
        <title>Genome-Enabled Discovery of Anthraquinone Biosynthesis in Senna tora.</title>
        <authorList>
            <person name="Kang S.-H."/>
            <person name="Pandey R.P."/>
            <person name="Lee C.-M."/>
            <person name="Sim J.-S."/>
            <person name="Jeong J.-T."/>
            <person name="Choi B.-S."/>
            <person name="Jung M."/>
            <person name="Ginzburg D."/>
            <person name="Zhao K."/>
            <person name="Won S.Y."/>
            <person name="Oh T.-J."/>
            <person name="Yu Y."/>
            <person name="Kim N.-H."/>
            <person name="Lee O.R."/>
            <person name="Lee T.-H."/>
            <person name="Bashyal P."/>
            <person name="Kim T.-S."/>
            <person name="Lee W.-H."/>
            <person name="Kawkins C."/>
            <person name="Kim C.-K."/>
            <person name="Kim J.S."/>
            <person name="Ahn B.O."/>
            <person name="Rhee S.Y."/>
            <person name="Sohng J.K."/>
        </authorList>
    </citation>
    <scope>NUCLEOTIDE SEQUENCE</scope>
    <source>
        <tissue evidence="2">Leaf</tissue>
    </source>
</reference>
<dbReference type="Proteomes" id="UP000634136">
    <property type="component" value="Unassembled WGS sequence"/>
</dbReference>
<dbReference type="InterPro" id="IPR008480">
    <property type="entry name" value="DUF761_pln"/>
</dbReference>
<accession>A0A834XF71</accession>
<comment type="caution">
    <text evidence="2">The sequence shown here is derived from an EMBL/GenBank/DDBJ whole genome shotgun (WGS) entry which is preliminary data.</text>
</comment>
<evidence type="ECO:0000313" key="3">
    <source>
        <dbReference type="Proteomes" id="UP000634136"/>
    </source>
</evidence>
<dbReference type="EMBL" id="JAAIUW010000001">
    <property type="protein sequence ID" value="KAF7843274.1"/>
    <property type="molecule type" value="Genomic_DNA"/>
</dbReference>
<feature type="region of interest" description="Disordered" evidence="1">
    <location>
        <begin position="25"/>
        <end position="48"/>
    </location>
</feature>
<dbReference type="Pfam" id="PF05553">
    <property type="entry name" value="DUF761"/>
    <property type="match status" value="1"/>
</dbReference>
<sequence length="82" mass="9554">MRSCYKYKQQANYKKEEEGKKMMRCEKNESGGAETKKTIEKQTTTTTASEDIDASAEAFIKNFRHHLLIQRLQSMENYARGL</sequence>
<organism evidence="2 3">
    <name type="scientific">Senna tora</name>
    <dbReference type="NCBI Taxonomy" id="362788"/>
    <lineage>
        <taxon>Eukaryota</taxon>
        <taxon>Viridiplantae</taxon>
        <taxon>Streptophyta</taxon>
        <taxon>Embryophyta</taxon>
        <taxon>Tracheophyta</taxon>
        <taxon>Spermatophyta</taxon>
        <taxon>Magnoliopsida</taxon>
        <taxon>eudicotyledons</taxon>
        <taxon>Gunneridae</taxon>
        <taxon>Pentapetalae</taxon>
        <taxon>rosids</taxon>
        <taxon>fabids</taxon>
        <taxon>Fabales</taxon>
        <taxon>Fabaceae</taxon>
        <taxon>Caesalpinioideae</taxon>
        <taxon>Cassia clade</taxon>
        <taxon>Senna</taxon>
    </lineage>
</organism>
<protein>
    <submittedName>
        <fullName evidence="2">DUF761 domain protein</fullName>
    </submittedName>
</protein>
<proteinExistence type="predicted"/>